<comment type="caution">
    <text evidence="1">The sequence shown here is derived from an EMBL/GenBank/DDBJ whole genome shotgun (WGS) entry which is preliminary data.</text>
</comment>
<dbReference type="RefSeq" id="WP_075360747.1">
    <property type="nucleotide sequence ID" value="NZ_MPDM01000001.1"/>
</dbReference>
<keyword evidence="2" id="KW-1185">Reference proteome</keyword>
<evidence type="ECO:0000313" key="1">
    <source>
        <dbReference type="EMBL" id="OKL50508.1"/>
    </source>
</evidence>
<dbReference type="OrthoDB" id="5125216at2"/>
<proteinExistence type="predicted"/>
<name>A0A1Q5PSE9_9ACTO</name>
<reference evidence="2" key="1">
    <citation type="submission" date="2016-11" db="EMBL/GenBank/DDBJ databases">
        <title>Actinomyces gypaetusis sp. nov. isolated from Gypaetus barbatus in Qinghai Tibet Plateau China.</title>
        <authorList>
            <person name="Meng X."/>
        </authorList>
    </citation>
    <scope>NUCLEOTIDE SEQUENCE [LARGE SCALE GENOMIC DNA]</scope>
    <source>
        <strain evidence="2">DSM 15383</strain>
    </source>
</reference>
<evidence type="ECO:0000313" key="2">
    <source>
        <dbReference type="Proteomes" id="UP000186465"/>
    </source>
</evidence>
<dbReference type="Proteomes" id="UP000186465">
    <property type="component" value="Unassembled WGS sequence"/>
</dbReference>
<dbReference type="AlphaFoldDB" id="A0A1Q5PSE9"/>
<sequence>MGKKFNLLLGVGVGYILGSRAGRARYEQILRAASKVRNSNLVAKPLDRVGERAAEAIRHQGEVVTDKVADAVKERLFGAPNGGSGTSRGEYIDVEVIEETTENND</sequence>
<gene>
    <name evidence="1" type="ORF">BM477_00605</name>
</gene>
<protein>
    <submittedName>
        <fullName evidence="1">Protoporphyrinogen oxidase</fullName>
    </submittedName>
</protein>
<dbReference type="EMBL" id="MPDM01000001">
    <property type="protein sequence ID" value="OKL50508.1"/>
    <property type="molecule type" value="Genomic_DNA"/>
</dbReference>
<accession>A0A1Q5PSE9</accession>
<organism evidence="1 2">
    <name type="scientific">Boudabousia marimammalium</name>
    <dbReference type="NCBI Taxonomy" id="156892"/>
    <lineage>
        <taxon>Bacteria</taxon>
        <taxon>Bacillati</taxon>
        <taxon>Actinomycetota</taxon>
        <taxon>Actinomycetes</taxon>
        <taxon>Actinomycetales</taxon>
        <taxon>Actinomycetaceae</taxon>
        <taxon>Boudabousia</taxon>
    </lineage>
</organism>
<dbReference type="STRING" id="156892.BM477_00605"/>